<keyword evidence="1" id="KW-0812">Transmembrane</keyword>
<feature type="transmembrane region" description="Helical" evidence="1">
    <location>
        <begin position="215"/>
        <end position="237"/>
    </location>
</feature>
<gene>
    <name evidence="2" type="ORF">DXX93_02685</name>
</gene>
<dbReference type="Proteomes" id="UP000256478">
    <property type="component" value="Unassembled WGS sequence"/>
</dbReference>
<keyword evidence="1" id="KW-1133">Transmembrane helix</keyword>
<keyword evidence="1" id="KW-0472">Membrane</keyword>
<feature type="transmembrane region" description="Helical" evidence="1">
    <location>
        <begin position="189"/>
        <end position="209"/>
    </location>
</feature>
<dbReference type="AlphaFoldDB" id="A0A3E0TMS1"/>
<comment type="caution">
    <text evidence="2">The sequence shown here is derived from an EMBL/GenBank/DDBJ whole genome shotgun (WGS) entry which is preliminary data.</text>
</comment>
<evidence type="ECO:0000313" key="3">
    <source>
        <dbReference type="Proteomes" id="UP000256478"/>
    </source>
</evidence>
<evidence type="ECO:0000256" key="1">
    <source>
        <dbReference type="SAM" id="Phobius"/>
    </source>
</evidence>
<evidence type="ECO:0000313" key="2">
    <source>
        <dbReference type="EMBL" id="REL25560.1"/>
    </source>
</evidence>
<dbReference type="OrthoDB" id="5984490at2"/>
<reference evidence="2 3" key="1">
    <citation type="submission" date="2018-08" db="EMBL/GenBank/DDBJ databases">
        <title>Thalassotalea euphylliae genome.</title>
        <authorList>
            <person name="Summers S."/>
            <person name="Rice S.A."/>
            <person name="Freckelton M.L."/>
            <person name="Nedved B.T."/>
            <person name="Hadfield M.G."/>
        </authorList>
    </citation>
    <scope>NUCLEOTIDE SEQUENCE [LARGE SCALE GENOMIC DNA]</scope>
    <source>
        <strain evidence="2 3">H1</strain>
    </source>
</reference>
<sequence length="247" mass="28227">MYYSIYSVLLFIHVAIGTVSLITFWLPVISQKGGKLHKKSGKWFEYGMLAVAVTGIAITVMTLADPIAIKDPQAKLSGEEVTKLIWWTEMFAWFLLMLSLLVWNSTRHSILVLKCRDNRQILRQWPHLLPIIAMALISPYVGYLGTKYNFVLLQVFSVLCLANVYQLLRYTFKPNLQPREWLIQHLRHIIGAGIGAYTAFFAFGGRQLLASVVSGQWQIVFWVLPGVIGGILTHKLVKKYRKQYRVA</sequence>
<evidence type="ECO:0008006" key="4">
    <source>
        <dbReference type="Google" id="ProtNLM"/>
    </source>
</evidence>
<dbReference type="RefSeq" id="WP_116006691.1">
    <property type="nucleotide sequence ID" value="NZ_QUOU01000001.1"/>
</dbReference>
<feature type="transmembrane region" description="Helical" evidence="1">
    <location>
        <begin position="6"/>
        <end position="26"/>
    </location>
</feature>
<name>A0A3E0TMS1_9GAMM</name>
<feature type="transmembrane region" description="Helical" evidence="1">
    <location>
        <begin position="46"/>
        <end position="64"/>
    </location>
</feature>
<dbReference type="EMBL" id="QUOU01000001">
    <property type="protein sequence ID" value="REL25560.1"/>
    <property type="molecule type" value="Genomic_DNA"/>
</dbReference>
<proteinExistence type="predicted"/>
<feature type="transmembrane region" description="Helical" evidence="1">
    <location>
        <begin position="125"/>
        <end position="144"/>
    </location>
</feature>
<accession>A0A3E0TMS1</accession>
<feature type="transmembrane region" description="Helical" evidence="1">
    <location>
        <begin position="84"/>
        <end position="104"/>
    </location>
</feature>
<organism evidence="2 3">
    <name type="scientific">Thalassotalea euphylliae</name>
    <dbReference type="NCBI Taxonomy" id="1655234"/>
    <lineage>
        <taxon>Bacteria</taxon>
        <taxon>Pseudomonadati</taxon>
        <taxon>Pseudomonadota</taxon>
        <taxon>Gammaproteobacteria</taxon>
        <taxon>Alteromonadales</taxon>
        <taxon>Colwelliaceae</taxon>
        <taxon>Thalassotalea</taxon>
    </lineage>
</organism>
<feature type="transmembrane region" description="Helical" evidence="1">
    <location>
        <begin position="150"/>
        <end position="168"/>
    </location>
</feature>
<protein>
    <recommendedName>
        <fullName evidence="4">DUF2306 domain-containing protein</fullName>
    </recommendedName>
</protein>